<keyword evidence="4 5" id="KW-0472">Membrane</keyword>
<keyword evidence="2 5" id="KW-0812">Transmembrane</keyword>
<gene>
    <name evidence="6" type="ORF">D9X91_03540</name>
</gene>
<sequence length="127" mass="14109">MMATTHLHITTWAIAIILFFVALSLHKSNNAKGFKIVHMILRVFYILIIISGALLYPVGNPNANHMLYGIKVLTGLVVISMFEMILIRTSKGKSTGALWTIFIIAIVAVLYLGLSLPLGWHPFYNPS</sequence>
<dbReference type="HAMAP" id="MF_01536">
    <property type="entry name" value="UPF0344"/>
    <property type="match status" value="1"/>
</dbReference>
<dbReference type="Proteomes" id="UP000276770">
    <property type="component" value="Unassembled WGS sequence"/>
</dbReference>
<reference evidence="6 7" key="1">
    <citation type="submission" date="2018-10" db="EMBL/GenBank/DDBJ databases">
        <title>Falsibacillus sp. genome draft.</title>
        <authorList>
            <person name="Shi S."/>
        </authorList>
    </citation>
    <scope>NUCLEOTIDE SEQUENCE [LARGE SCALE GENOMIC DNA]</scope>
    <source>
        <strain evidence="6 7">GY 10110</strain>
    </source>
</reference>
<evidence type="ECO:0000256" key="4">
    <source>
        <dbReference type="ARBA" id="ARBA00023136"/>
    </source>
</evidence>
<keyword evidence="1 5" id="KW-1003">Cell membrane</keyword>
<feature type="transmembrane region" description="Helical" evidence="5">
    <location>
        <begin position="68"/>
        <end position="86"/>
    </location>
</feature>
<comment type="subcellular location">
    <subcellularLocation>
        <location evidence="5">Cell membrane</location>
        <topology evidence="5">Multi-pass membrane protein</topology>
    </subcellularLocation>
</comment>
<dbReference type="OrthoDB" id="2365314at2"/>
<evidence type="ECO:0000313" key="6">
    <source>
        <dbReference type="EMBL" id="RLQ97237.1"/>
    </source>
</evidence>
<dbReference type="RefSeq" id="WP_121679187.1">
    <property type="nucleotide sequence ID" value="NZ_RCVZ01000002.1"/>
</dbReference>
<keyword evidence="3 5" id="KW-1133">Transmembrane helix</keyword>
<comment type="caution">
    <text evidence="6">The sequence shown here is derived from an EMBL/GenBank/DDBJ whole genome shotgun (WGS) entry which is preliminary data.</text>
</comment>
<comment type="similarity">
    <text evidence="5">Belongs to the UPF0344 family.</text>
</comment>
<dbReference type="Pfam" id="PF07457">
    <property type="entry name" value="DUF1516"/>
    <property type="match status" value="1"/>
</dbReference>
<organism evidence="6 7">
    <name type="scientific">Falsibacillus albus</name>
    <dbReference type="NCBI Taxonomy" id="2478915"/>
    <lineage>
        <taxon>Bacteria</taxon>
        <taxon>Bacillati</taxon>
        <taxon>Bacillota</taxon>
        <taxon>Bacilli</taxon>
        <taxon>Bacillales</taxon>
        <taxon>Bacillaceae</taxon>
        <taxon>Falsibacillus</taxon>
    </lineage>
</organism>
<proteinExistence type="inferred from homology"/>
<evidence type="ECO:0000256" key="3">
    <source>
        <dbReference type="ARBA" id="ARBA00022989"/>
    </source>
</evidence>
<dbReference type="InterPro" id="IPR010899">
    <property type="entry name" value="UPF0344"/>
</dbReference>
<feature type="transmembrane region" description="Helical" evidence="5">
    <location>
        <begin position="37"/>
        <end position="56"/>
    </location>
</feature>
<dbReference type="GO" id="GO:0005886">
    <property type="term" value="C:plasma membrane"/>
    <property type="evidence" value="ECO:0007669"/>
    <property type="project" value="UniProtKB-SubCell"/>
</dbReference>
<dbReference type="EMBL" id="RCVZ01000002">
    <property type="protein sequence ID" value="RLQ97237.1"/>
    <property type="molecule type" value="Genomic_DNA"/>
</dbReference>
<evidence type="ECO:0000256" key="2">
    <source>
        <dbReference type="ARBA" id="ARBA00022692"/>
    </source>
</evidence>
<evidence type="ECO:0000256" key="5">
    <source>
        <dbReference type="HAMAP-Rule" id="MF_01536"/>
    </source>
</evidence>
<keyword evidence="7" id="KW-1185">Reference proteome</keyword>
<evidence type="ECO:0000313" key="7">
    <source>
        <dbReference type="Proteomes" id="UP000276770"/>
    </source>
</evidence>
<feature type="transmembrane region" description="Helical" evidence="5">
    <location>
        <begin position="98"/>
        <end position="120"/>
    </location>
</feature>
<protein>
    <recommendedName>
        <fullName evidence="5">UPF0344 protein D9X91_03540</fullName>
    </recommendedName>
</protein>
<accession>A0A3L7K2B0</accession>
<name>A0A3L7K2B0_9BACI</name>
<dbReference type="AlphaFoldDB" id="A0A3L7K2B0"/>
<evidence type="ECO:0000256" key="1">
    <source>
        <dbReference type="ARBA" id="ARBA00022475"/>
    </source>
</evidence>
<feature type="transmembrane region" description="Helical" evidence="5">
    <location>
        <begin position="6"/>
        <end position="25"/>
    </location>
</feature>